<dbReference type="Proteomes" id="UP000663828">
    <property type="component" value="Unassembled WGS sequence"/>
</dbReference>
<accession>A0A815P4Y9</accession>
<dbReference type="InterPro" id="IPR001304">
    <property type="entry name" value="C-type_lectin-like"/>
</dbReference>
<evidence type="ECO:0000256" key="2">
    <source>
        <dbReference type="SAM" id="Phobius"/>
    </source>
</evidence>
<gene>
    <name evidence="4" type="ORF">XAT740_LOCUS36495</name>
</gene>
<evidence type="ECO:0000256" key="1">
    <source>
        <dbReference type="SAM" id="MobiDB-lite"/>
    </source>
</evidence>
<feature type="region of interest" description="Disordered" evidence="1">
    <location>
        <begin position="564"/>
        <end position="588"/>
    </location>
</feature>
<feature type="domain" description="C-type lectin" evidence="3">
    <location>
        <begin position="330"/>
        <end position="468"/>
    </location>
</feature>
<keyword evidence="2" id="KW-0472">Membrane</keyword>
<keyword evidence="5" id="KW-1185">Reference proteome</keyword>
<sequence>MSTKSLISNKKNDEARVKSIMINKLIDDPQMKEMIVMEYEQLTPSQIWNRFKQLAKKQGNCLIPNWLSLVLCNLFLVFLFGLMAAAIMLAKDPPGQQKQITAAPLKANLSYNESCYTFDSSCSLTLNLWCINDYCQCYNQLYYWNGVRCVKCPSTFYYNGSQCTCPSNLYLQGPTNTLCASYKTYTQSCTTYVLCDSSVGLYCDNGKCNCTYDYYWSSTDGSCVRYSSNTENCSSTIYCLPSDSTGNPTSLTCLNGTCQCPTSGKWYWTGDVCTQIKSYNGSCFFDQQCDGTLQLICNNGVCVCSGATAYGTWFWNGTQCVLCPLGWLNYEIYCYYNSPIPATQPVAREYCQQYGGDLLYIESQTEFKFIEPRAAAIIGSYNLAFVGYITLNNTAPGSFTWYNGKTFTGAHTPDVWWCEANSPYGYQPTYSYRSSATPQVQACGALQVYGGTNVCMNDWWCSASLPFIYYYFELLQKCQIYIGFHLLSILMQLRDQFEKSTRYTICLPYRESFEIVRRCVDREQLYRDFTSSTPSSRCELTTPATDSDNERECVSTVSFSETSSRLSSSIQEQNANGNERCAGPHPAV</sequence>
<evidence type="ECO:0000313" key="4">
    <source>
        <dbReference type="EMBL" id="CAF1444206.1"/>
    </source>
</evidence>
<dbReference type="AlphaFoldDB" id="A0A815P4Y9"/>
<dbReference type="InterPro" id="IPR016187">
    <property type="entry name" value="CTDL_fold"/>
</dbReference>
<evidence type="ECO:0000313" key="5">
    <source>
        <dbReference type="Proteomes" id="UP000663828"/>
    </source>
</evidence>
<evidence type="ECO:0000259" key="3">
    <source>
        <dbReference type="PROSITE" id="PS50041"/>
    </source>
</evidence>
<dbReference type="SUPFAM" id="SSF56436">
    <property type="entry name" value="C-type lectin-like"/>
    <property type="match status" value="1"/>
</dbReference>
<organism evidence="4 5">
    <name type="scientific">Adineta ricciae</name>
    <name type="common">Rotifer</name>
    <dbReference type="NCBI Taxonomy" id="249248"/>
    <lineage>
        <taxon>Eukaryota</taxon>
        <taxon>Metazoa</taxon>
        <taxon>Spiralia</taxon>
        <taxon>Gnathifera</taxon>
        <taxon>Rotifera</taxon>
        <taxon>Eurotatoria</taxon>
        <taxon>Bdelloidea</taxon>
        <taxon>Adinetida</taxon>
        <taxon>Adinetidae</taxon>
        <taxon>Adineta</taxon>
    </lineage>
</organism>
<keyword evidence="2" id="KW-0812">Transmembrane</keyword>
<dbReference type="EMBL" id="CAJNOR010003750">
    <property type="protein sequence ID" value="CAF1444206.1"/>
    <property type="molecule type" value="Genomic_DNA"/>
</dbReference>
<reference evidence="4" key="1">
    <citation type="submission" date="2021-02" db="EMBL/GenBank/DDBJ databases">
        <authorList>
            <person name="Nowell W R."/>
        </authorList>
    </citation>
    <scope>NUCLEOTIDE SEQUENCE</scope>
</reference>
<dbReference type="PROSITE" id="PS50041">
    <property type="entry name" value="C_TYPE_LECTIN_2"/>
    <property type="match status" value="1"/>
</dbReference>
<proteinExistence type="predicted"/>
<dbReference type="Gene3D" id="3.10.100.10">
    <property type="entry name" value="Mannose-Binding Protein A, subunit A"/>
    <property type="match status" value="1"/>
</dbReference>
<feature type="transmembrane region" description="Helical" evidence="2">
    <location>
        <begin position="66"/>
        <end position="90"/>
    </location>
</feature>
<dbReference type="CDD" id="cd00037">
    <property type="entry name" value="CLECT"/>
    <property type="match status" value="1"/>
</dbReference>
<name>A0A815P4Y9_ADIRI</name>
<keyword evidence="2" id="KW-1133">Transmembrane helix</keyword>
<comment type="caution">
    <text evidence="4">The sequence shown here is derived from an EMBL/GenBank/DDBJ whole genome shotgun (WGS) entry which is preliminary data.</text>
</comment>
<protein>
    <recommendedName>
        <fullName evidence="3">C-type lectin domain-containing protein</fullName>
    </recommendedName>
</protein>
<dbReference type="InterPro" id="IPR016186">
    <property type="entry name" value="C-type_lectin-like/link_sf"/>
</dbReference>